<dbReference type="Proteomes" id="UP000027980">
    <property type="component" value="Chromosome"/>
</dbReference>
<dbReference type="PROSITE" id="PS00211">
    <property type="entry name" value="ABC_TRANSPORTER_1"/>
    <property type="match status" value="1"/>
</dbReference>
<evidence type="ECO:0000259" key="4">
    <source>
        <dbReference type="PROSITE" id="PS50893"/>
    </source>
</evidence>
<dbReference type="OrthoDB" id="9785080at2"/>
<sequence>MKQQAAITLQDVVYETEKNKIIHGITGMFTKGKITAIIGPSGAGKTTLFRLCNGLLSPSDGNILIDGEDILTFDPVNLRRRVGIVLQQATMLEGSVRDNVALSLQLAGKELKQDEAERIIQEVGLEAEILDRKSRDLSGGQKQKVSIARTLLNEPEILLLDEITSSLDRVSKQDIENLMKRINSEYGTTIIWITHNLEQAKSVADEVWVMMNGTIAEAGPIDILDHPENDAVKHFVMEEEK</sequence>
<evidence type="ECO:0000256" key="3">
    <source>
        <dbReference type="ARBA" id="ARBA00022840"/>
    </source>
</evidence>
<dbReference type="InterPro" id="IPR005670">
    <property type="entry name" value="PstB-like"/>
</dbReference>
<gene>
    <name evidence="5" type="ORF">GZ22_02020</name>
</gene>
<dbReference type="GO" id="GO:0016020">
    <property type="term" value="C:membrane"/>
    <property type="evidence" value="ECO:0007669"/>
    <property type="project" value="InterPro"/>
</dbReference>
<dbReference type="Pfam" id="PF00005">
    <property type="entry name" value="ABC_tran"/>
    <property type="match status" value="1"/>
</dbReference>
<dbReference type="GO" id="GO:0016887">
    <property type="term" value="F:ATP hydrolysis activity"/>
    <property type="evidence" value="ECO:0007669"/>
    <property type="project" value="InterPro"/>
</dbReference>
<dbReference type="KEGG" id="tap:GZ22_02020"/>
<dbReference type="CDD" id="cd03260">
    <property type="entry name" value="ABC_PstB_phosphate_transporter"/>
    <property type="match status" value="1"/>
</dbReference>
<name>A0A075LGV6_9BACI</name>
<dbReference type="GO" id="GO:0035435">
    <property type="term" value="P:phosphate ion transmembrane transport"/>
    <property type="evidence" value="ECO:0007669"/>
    <property type="project" value="InterPro"/>
</dbReference>
<dbReference type="SMART" id="SM00382">
    <property type="entry name" value="AAA"/>
    <property type="match status" value="1"/>
</dbReference>
<dbReference type="PANTHER" id="PTHR43423:SF1">
    <property type="entry name" value="ABC TRANSPORTER I FAMILY MEMBER 17"/>
    <property type="match status" value="1"/>
</dbReference>
<evidence type="ECO:0000256" key="2">
    <source>
        <dbReference type="ARBA" id="ARBA00022741"/>
    </source>
</evidence>
<feature type="domain" description="ABC transporter" evidence="4">
    <location>
        <begin position="7"/>
        <end position="237"/>
    </location>
</feature>
<dbReference type="InterPro" id="IPR003593">
    <property type="entry name" value="AAA+_ATPase"/>
</dbReference>
<dbReference type="InterPro" id="IPR003439">
    <property type="entry name" value="ABC_transporter-like_ATP-bd"/>
</dbReference>
<dbReference type="RefSeq" id="WP_038558173.1">
    <property type="nucleotide sequence ID" value="NZ_CP008876.1"/>
</dbReference>
<dbReference type="InterPro" id="IPR017871">
    <property type="entry name" value="ABC_transporter-like_CS"/>
</dbReference>
<dbReference type="EMBL" id="CP008876">
    <property type="protein sequence ID" value="AIF65541.1"/>
    <property type="molecule type" value="Genomic_DNA"/>
</dbReference>
<dbReference type="GO" id="GO:0005315">
    <property type="term" value="F:phosphate transmembrane transporter activity"/>
    <property type="evidence" value="ECO:0007669"/>
    <property type="project" value="InterPro"/>
</dbReference>
<keyword evidence="1" id="KW-0813">Transport</keyword>
<evidence type="ECO:0000313" key="6">
    <source>
        <dbReference type="Proteomes" id="UP000027980"/>
    </source>
</evidence>
<dbReference type="SUPFAM" id="SSF52540">
    <property type="entry name" value="P-loop containing nucleoside triphosphate hydrolases"/>
    <property type="match status" value="1"/>
</dbReference>
<reference evidence="5 6" key="1">
    <citation type="submission" date="2014-07" db="EMBL/GenBank/DDBJ databases">
        <title>Complete genome sequence of a moderately halophilic bacterium Terribacillus aidingensis MP602, isolated from Cryptomeria fortunei in Tianmu mountain in China.</title>
        <authorList>
            <person name="Wang Y."/>
            <person name="Lu P."/>
            <person name="Zhang L."/>
        </authorList>
    </citation>
    <scope>NUCLEOTIDE SEQUENCE [LARGE SCALE GENOMIC DNA]</scope>
    <source>
        <strain evidence="5 6">MP602</strain>
    </source>
</reference>
<keyword evidence="3 5" id="KW-0067">ATP-binding</keyword>
<proteinExistence type="predicted"/>
<accession>A0A075LGV6</accession>
<evidence type="ECO:0000256" key="1">
    <source>
        <dbReference type="ARBA" id="ARBA00022448"/>
    </source>
</evidence>
<keyword evidence="2" id="KW-0547">Nucleotide-binding</keyword>
<protein>
    <submittedName>
        <fullName evidence="5">Amino acid ABC transporter ATP-binding protein</fullName>
    </submittedName>
</protein>
<organism evidence="5 6">
    <name type="scientific">Terribacillus saccharophilus</name>
    <dbReference type="NCBI Taxonomy" id="361277"/>
    <lineage>
        <taxon>Bacteria</taxon>
        <taxon>Bacillati</taxon>
        <taxon>Bacillota</taxon>
        <taxon>Bacilli</taxon>
        <taxon>Bacillales</taxon>
        <taxon>Bacillaceae</taxon>
        <taxon>Terribacillus</taxon>
    </lineage>
</organism>
<dbReference type="AlphaFoldDB" id="A0A075LGV6"/>
<dbReference type="PANTHER" id="PTHR43423">
    <property type="entry name" value="ABC TRANSPORTER I FAMILY MEMBER 17"/>
    <property type="match status" value="1"/>
</dbReference>
<dbReference type="Gene3D" id="3.40.50.300">
    <property type="entry name" value="P-loop containing nucleotide triphosphate hydrolases"/>
    <property type="match status" value="1"/>
</dbReference>
<dbReference type="GO" id="GO:0005524">
    <property type="term" value="F:ATP binding"/>
    <property type="evidence" value="ECO:0007669"/>
    <property type="project" value="UniProtKB-KW"/>
</dbReference>
<evidence type="ECO:0000313" key="5">
    <source>
        <dbReference type="EMBL" id="AIF65541.1"/>
    </source>
</evidence>
<dbReference type="PROSITE" id="PS50893">
    <property type="entry name" value="ABC_TRANSPORTER_2"/>
    <property type="match status" value="1"/>
</dbReference>
<dbReference type="GeneID" id="34222274"/>
<dbReference type="InterPro" id="IPR027417">
    <property type="entry name" value="P-loop_NTPase"/>
</dbReference>
<dbReference type="HOGENOM" id="CLU_000604_1_22_9"/>